<evidence type="ECO:0000256" key="3">
    <source>
        <dbReference type="ARBA" id="ARBA00022605"/>
    </source>
</evidence>
<dbReference type="GO" id="GO:0006526">
    <property type="term" value="P:L-arginine biosynthetic process"/>
    <property type="evidence" value="ECO:0007669"/>
    <property type="project" value="UniProtKB-KW"/>
</dbReference>
<dbReference type="InterPro" id="IPR016117">
    <property type="entry name" value="ArgJ-like_dom_sf"/>
</dbReference>
<dbReference type="FunFam" id="3.10.20.340:FF:000001">
    <property type="entry name" value="Arginine biosynthesis bifunctional protein ArgJ, chloroplastic"/>
    <property type="match status" value="1"/>
</dbReference>
<name>A0A382CSI9_9ZZZZ</name>
<dbReference type="HAMAP" id="MF_01106">
    <property type="entry name" value="ArgJ"/>
    <property type="match status" value="1"/>
</dbReference>
<dbReference type="PANTHER" id="PTHR23100:SF0">
    <property type="entry name" value="ARGININE BIOSYNTHESIS BIFUNCTIONAL PROTEIN ARGJ, MITOCHONDRIAL"/>
    <property type="match status" value="1"/>
</dbReference>
<dbReference type="GO" id="GO:0004042">
    <property type="term" value="F:L-glutamate N-acetyltransferase activity"/>
    <property type="evidence" value="ECO:0007669"/>
    <property type="project" value="TreeGrafter"/>
</dbReference>
<dbReference type="Gene3D" id="3.60.70.12">
    <property type="entry name" value="L-amino peptidase D-ALA esterase/amidase"/>
    <property type="match status" value="1"/>
</dbReference>
<dbReference type="InterPro" id="IPR002813">
    <property type="entry name" value="Arg_biosynth_ArgJ"/>
</dbReference>
<keyword evidence="3" id="KW-0028">Amino-acid biosynthesis</keyword>
<dbReference type="GO" id="GO:0006592">
    <property type="term" value="P:ornithine biosynthetic process"/>
    <property type="evidence" value="ECO:0007669"/>
    <property type="project" value="TreeGrafter"/>
</dbReference>
<dbReference type="SUPFAM" id="SSF56266">
    <property type="entry name" value="DmpA/ArgJ-like"/>
    <property type="match status" value="1"/>
</dbReference>
<keyword evidence="5" id="KW-0068">Autocatalytic cleavage</keyword>
<evidence type="ECO:0000256" key="2">
    <source>
        <dbReference type="ARBA" id="ARBA00022571"/>
    </source>
</evidence>
<feature type="non-terminal residue" evidence="7">
    <location>
        <position position="1"/>
    </location>
</feature>
<protein>
    <submittedName>
        <fullName evidence="7">Uncharacterized protein</fullName>
    </submittedName>
</protein>
<proteinExistence type="inferred from homology"/>
<gene>
    <name evidence="7" type="ORF">METZ01_LOCUS181974</name>
</gene>
<evidence type="ECO:0000256" key="4">
    <source>
        <dbReference type="ARBA" id="ARBA00022679"/>
    </source>
</evidence>
<dbReference type="AlphaFoldDB" id="A0A382CSI9"/>
<organism evidence="7">
    <name type="scientific">marine metagenome</name>
    <dbReference type="NCBI Taxonomy" id="408172"/>
    <lineage>
        <taxon>unclassified sequences</taxon>
        <taxon>metagenomes</taxon>
        <taxon>ecological metagenomes</taxon>
    </lineage>
</organism>
<keyword evidence="6" id="KW-0012">Acyltransferase</keyword>
<dbReference type="InterPro" id="IPR042195">
    <property type="entry name" value="ArgJ_beta_C"/>
</dbReference>
<dbReference type="NCBIfam" id="TIGR00120">
    <property type="entry name" value="ArgJ"/>
    <property type="match status" value="1"/>
</dbReference>
<comment type="similarity">
    <text evidence="1">Belongs to the ArgJ family.</text>
</comment>
<dbReference type="CDD" id="cd02152">
    <property type="entry name" value="OAT"/>
    <property type="match status" value="1"/>
</dbReference>
<dbReference type="EMBL" id="UINC01035931">
    <property type="protein sequence ID" value="SVB29120.1"/>
    <property type="molecule type" value="Genomic_DNA"/>
</dbReference>
<evidence type="ECO:0000313" key="7">
    <source>
        <dbReference type="EMBL" id="SVB29120.1"/>
    </source>
</evidence>
<sequence length="331" mass="36857">IVVNAGNDNTFTGKQGERALEQVIKTVASQFKISEKKIFIASTGVIGEPFPTKKVVNAIKKRKTPSKNWIDAARSIMTTDTYPKGISIKSFIGNQKVTITGIAKGSGMIEPNMATMLGFIFTDAELDQNILKSLINKFVNNSFNSISVDGDESTNDTVMLTSTNAIKFKKKIRSINDKRLKKFKLDLEKVFSYLAEQIVRDGEGATKLIEINVKNAKNKISADKISRSIANSPLLKTAIYGNDPNWGRVIMAIGKTYEKVKSDKLRISFGNYLVAKNGQANAKINERMLKKYLSKDKININIDLNHGKEQARILTCDFSHKYIDINASYKT</sequence>
<dbReference type="GO" id="GO:0004358">
    <property type="term" value="F:L-glutamate N-acetyltransferase activity, acting on acetyl-L-ornithine as donor"/>
    <property type="evidence" value="ECO:0007669"/>
    <property type="project" value="InterPro"/>
</dbReference>
<keyword evidence="4" id="KW-0808">Transferase</keyword>
<evidence type="ECO:0000256" key="5">
    <source>
        <dbReference type="ARBA" id="ARBA00022813"/>
    </source>
</evidence>
<dbReference type="PANTHER" id="PTHR23100">
    <property type="entry name" value="ARGININE BIOSYNTHESIS BIFUNCTIONAL PROTEIN ARGJ"/>
    <property type="match status" value="1"/>
</dbReference>
<evidence type="ECO:0000256" key="1">
    <source>
        <dbReference type="ARBA" id="ARBA00006774"/>
    </source>
</evidence>
<keyword evidence="2" id="KW-0055">Arginine biosynthesis</keyword>
<accession>A0A382CSI9</accession>
<evidence type="ECO:0000256" key="6">
    <source>
        <dbReference type="ARBA" id="ARBA00023315"/>
    </source>
</evidence>
<reference evidence="7" key="1">
    <citation type="submission" date="2018-05" db="EMBL/GenBank/DDBJ databases">
        <authorList>
            <person name="Lanie J.A."/>
            <person name="Ng W.-L."/>
            <person name="Kazmierczak K.M."/>
            <person name="Andrzejewski T.M."/>
            <person name="Davidsen T.M."/>
            <person name="Wayne K.J."/>
            <person name="Tettelin H."/>
            <person name="Glass J.I."/>
            <person name="Rusch D."/>
            <person name="Podicherti R."/>
            <person name="Tsui H.-C.T."/>
            <person name="Winkler M.E."/>
        </authorList>
    </citation>
    <scope>NUCLEOTIDE SEQUENCE</scope>
</reference>
<dbReference type="NCBIfam" id="NF003802">
    <property type="entry name" value="PRK05388.1"/>
    <property type="match status" value="1"/>
</dbReference>
<dbReference type="Gene3D" id="3.10.20.340">
    <property type="entry name" value="ArgJ beta chain, C-terminal domain"/>
    <property type="match status" value="1"/>
</dbReference>
<dbReference type="Pfam" id="PF01960">
    <property type="entry name" value="ArgJ"/>
    <property type="match status" value="1"/>
</dbReference>